<sequence>MACLFFKPRQTFDYDLRRLARIDRTIVSEIREAIEILLDGQELPKEFNDHVLTRKYEGYREFHLRDTPKGKQPSELNDVVVIYTVDDQNLTLIAVRAGAHSELFSGSNNSRKYRKKQKTK</sequence>
<proteinExistence type="predicted"/>
<dbReference type="GO" id="GO:0006402">
    <property type="term" value="P:mRNA catabolic process"/>
    <property type="evidence" value="ECO:0007669"/>
    <property type="project" value="TreeGrafter"/>
</dbReference>
<dbReference type="GO" id="GO:0006415">
    <property type="term" value="P:translational termination"/>
    <property type="evidence" value="ECO:0007669"/>
    <property type="project" value="TreeGrafter"/>
</dbReference>
<dbReference type="SUPFAM" id="SSF143011">
    <property type="entry name" value="RelE-like"/>
    <property type="match status" value="1"/>
</dbReference>
<dbReference type="InterPro" id="IPR035093">
    <property type="entry name" value="RelE/ParE_toxin_dom_sf"/>
</dbReference>
<dbReference type="Proteomes" id="UP000452141">
    <property type="component" value="Unassembled WGS sequence"/>
</dbReference>
<dbReference type="EMBL" id="VUMW01000002">
    <property type="protein sequence ID" value="MST79139.1"/>
    <property type="molecule type" value="Genomic_DNA"/>
</dbReference>
<evidence type="ECO:0000256" key="1">
    <source>
        <dbReference type="ARBA" id="ARBA00022649"/>
    </source>
</evidence>
<comment type="caution">
    <text evidence="2">The sequence shown here is derived from an EMBL/GenBank/DDBJ whole genome shotgun (WGS) entry which is preliminary data.</text>
</comment>
<dbReference type="Pfam" id="PF15738">
    <property type="entry name" value="YafQ_toxin"/>
    <property type="match status" value="1"/>
</dbReference>
<dbReference type="NCBIfam" id="TIGR02385">
    <property type="entry name" value="RelE_StbE"/>
    <property type="match status" value="1"/>
</dbReference>
<dbReference type="Gene3D" id="3.30.2310.20">
    <property type="entry name" value="RelE-like"/>
    <property type="match status" value="1"/>
</dbReference>
<dbReference type="AlphaFoldDB" id="A0A844FLC6"/>
<dbReference type="PANTHER" id="PTHR40588:SF1">
    <property type="entry name" value="MRNA INTERFERASE TOXIN YAFQ"/>
    <property type="match status" value="1"/>
</dbReference>
<accession>A0A844FLC6</accession>
<reference evidence="2 3" key="1">
    <citation type="submission" date="2019-08" db="EMBL/GenBank/DDBJ databases">
        <title>In-depth cultivation of the pig gut microbiome towards novel bacterial diversity and tailored functional studies.</title>
        <authorList>
            <person name="Wylensek D."/>
            <person name="Hitch T.C.A."/>
            <person name="Clavel T."/>
        </authorList>
    </citation>
    <scope>NUCLEOTIDE SEQUENCE [LARGE SCALE GENOMIC DNA]</scope>
    <source>
        <strain evidence="2 3">WCA-470BD-2E</strain>
    </source>
</reference>
<evidence type="ECO:0000313" key="3">
    <source>
        <dbReference type="Proteomes" id="UP000452141"/>
    </source>
</evidence>
<evidence type="ECO:0000313" key="2">
    <source>
        <dbReference type="EMBL" id="MST79139.1"/>
    </source>
</evidence>
<dbReference type="PANTHER" id="PTHR40588">
    <property type="entry name" value="MRNA INTERFERASE TOXIN YAFQ"/>
    <property type="match status" value="1"/>
</dbReference>
<organism evidence="2 3">
    <name type="scientific">Lactobacillus equicursoris</name>
    <dbReference type="NCBI Taxonomy" id="420645"/>
    <lineage>
        <taxon>Bacteria</taxon>
        <taxon>Bacillati</taxon>
        <taxon>Bacillota</taxon>
        <taxon>Bacilli</taxon>
        <taxon>Lactobacillales</taxon>
        <taxon>Lactobacillaceae</taxon>
        <taxon>Lactobacillus</taxon>
    </lineage>
</organism>
<dbReference type="InterPro" id="IPR007712">
    <property type="entry name" value="RelE/ParE_toxin"/>
</dbReference>
<dbReference type="InterPro" id="IPR004386">
    <property type="entry name" value="Toxin_YafQ-like"/>
</dbReference>
<gene>
    <name evidence="2" type="ORF">FYJ61_01300</name>
</gene>
<keyword evidence="1" id="KW-1277">Toxin-antitoxin system</keyword>
<protein>
    <submittedName>
        <fullName evidence="2">Type II toxin-antitoxin system YafQ family toxin</fullName>
    </submittedName>
</protein>
<name>A0A844FLC6_9LACO</name>
<dbReference type="RefSeq" id="WP_154486294.1">
    <property type="nucleotide sequence ID" value="NZ_VUMW01000002.1"/>
</dbReference>
<dbReference type="GO" id="GO:0004521">
    <property type="term" value="F:RNA endonuclease activity"/>
    <property type="evidence" value="ECO:0007669"/>
    <property type="project" value="TreeGrafter"/>
</dbReference>